<reference evidence="5" key="1">
    <citation type="journal article" name="DNA Res.">
        <title>The physiological potential of anammox bacteria as revealed by their core genome structure.</title>
        <authorList>
            <person name="Okubo T."/>
            <person name="Toyoda A."/>
            <person name="Fukuhara K."/>
            <person name="Uchiyama I."/>
            <person name="Harigaya Y."/>
            <person name="Kuroiwa M."/>
            <person name="Suzuki T."/>
            <person name="Murakami Y."/>
            <person name="Suwa Y."/>
            <person name="Takami H."/>
        </authorList>
    </citation>
    <scope>NUCLEOTIDE SEQUENCE</scope>
    <source>
        <strain evidence="5">317325-3</strain>
    </source>
</reference>
<evidence type="ECO:0000256" key="3">
    <source>
        <dbReference type="SAM" id="SignalP"/>
    </source>
</evidence>
<dbReference type="InterPro" id="IPR011990">
    <property type="entry name" value="TPR-like_helical_dom_sf"/>
</dbReference>
<evidence type="ECO:0000313" key="5">
    <source>
        <dbReference type="EMBL" id="BBO21981.1"/>
    </source>
</evidence>
<gene>
    <name evidence="5" type="ORF">DSYM_26800</name>
</gene>
<evidence type="ECO:0000256" key="2">
    <source>
        <dbReference type="SAM" id="MobiDB-lite"/>
    </source>
</evidence>
<dbReference type="Pfam" id="PF13181">
    <property type="entry name" value="TPR_8"/>
    <property type="match status" value="1"/>
</dbReference>
<proteinExistence type="predicted"/>
<dbReference type="InterPro" id="IPR024983">
    <property type="entry name" value="CHAT_dom"/>
</dbReference>
<dbReference type="PANTHER" id="PTHR10098">
    <property type="entry name" value="RAPSYN-RELATED"/>
    <property type="match status" value="1"/>
</dbReference>
<evidence type="ECO:0000256" key="1">
    <source>
        <dbReference type="PROSITE-ProRule" id="PRU00339"/>
    </source>
</evidence>
<dbReference type="PANTHER" id="PTHR10098:SF108">
    <property type="entry name" value="TETRATRICOPEPTIDE REPEAT PROTEIN 28"/>
    <property type="match status" value="1"/>
</dbReference>
<name>A0A809S707_9PROT</name>
<feature type="chain" id="PRO_5035306749" description="CHAT domain-containing protein" evidence="3">
    <location>
        <begin position="22"/>
        <end position="902"/>
    </location>
</feature>
<dbReference type="Pfam" id="PF12770">
    <property type="entry name" value="CHAT"/>
    <property type="match status" value="1"/>
</dbReference>
<dbReference type="Gene3D" id="1.25.40.10">
    <property type="entry name" value="Tetratricopeptide repeat domain"/>
    <property type="match status" value="2"/>
</dbReference>
<feature type="domain" description="CHAT" evidence="4">
    <location>
        <begin position="577"/>
        <end position="902"/>
    </location>
</feature>
<dbReference type="InterPro" id="IPR019734">
    <property type="entry name" value="TPR_rpt"/>
</dbReference>
<dbReference type="AlphaFoldDB" id="A0A809S707"/>
<dbReference type="EMBL" id="AP021857">
    <property type="protein sequence ID" value="BBO21981.1"/>
    <property type="molecule type" value="Genomic_DNA"/>
</dbReference>
<evidence type="ECO:0000259" key="4">
    <source>
        <dbReference type="Pfam" id="PF12770"/>
    </source>
</evidence>
<accession>A0A809S707</accession>
<keyword evidence="1" id="KW-0802">TPR repeat</keyword>
<protein>
    <recommendedName>
        <fullName evidence="4">CHAT domain-containing protein</fullName>
    </recommendedName>
</protein>
<feature type="repeat" description="TPR" evidence="1">
    <location>
        <begin position="192"/>
        <end position="225"/>
    </location>
</feature>
<organism evidence="5 6">
    <name type="scientific">Candidatus Desulfobacillus denitrificans</name>
    <dbReference type="NCBI Taxonomy" id="2608985"/>
    <lineage>
        <taxon>Bacteria</taxon>
        <taxon>Pseudomonadati</taxon>
        <taxon>Pseudomonadota</taxon>
        <taxon>Betaproteobacteria</taxon>
        <taxon>Candidatus Desulfobacillus</taxon>
    </lineage>
</organism>
<feature type="region of interest" description="Disordered" evidence="2">
    <location>
        <begin position="446"/>
        <end position="465"/>
    </location>
</feature>
<evidence type="ECO:0000313" key="6">
    <source>
        <dbReference type="Proteomes" id="UP000662914"/>
    </source>
</evidence>
<keyword evidence="3" id="KW-0732">Signal</keyword>
<sequence length="902" mass="98111">MRRASLILALCGAILAAPAGAQRGQGAAEIKRLLSAGEVVRAEEQARRMLERARARAGDDSSPVAAILILLARSLHLQGRYEEAVAVGAEGIALCQRLRGENAVRCMRGLAFHGQALFKLGRLGEAEAALRQSLAWAEGLPEDKTPLKAGILADAAYVLGDMGRKRDAAALLEKAVALTDGRGETAVRKARAGALFFLGRLKMQQNDLAAAERSLREALRLQEELHGTAHRLTARTRYQLGHILLLQNRPEAVAELRAATEQLIQRAGERVEATTSSMSVLALALEAQGDPAEAESWHRRAIDLARRNGTPFSLARFGQRYGRFLVKQGRLEEALAAYREAVEAAEKLFAQTRGLPEELRQGVIGQFLQIYRELTSLLLRLHQQKPADGYDREAFTVTALTQSRIFSEMLRQAQVSEYAQSEHFRALKAQRDRLLDRLAAMRQGNGVEESLDDGEDESAFPAAAGEPRGEAELAKALERMEEALRREYPQYMEVVAPRRLAPARLQALLRPGEAMMSYALLRDRTVVFVMTRNRFEAVLLTPGRDGVTKRIRELRAPIEAVAVTGELGSLRDLDPAKLHDLYRQLFLPVADRLGGISRLIVIGDGPLYTLPLGMLVERYGEEERRRFAATRDAGALLAEYAELPYLGERYRIGYLPSASALAALRESAPARRPYAEQLVAFADPVFAAGGGSPAVLRGGLAPLPETAEEARRIAGILDGAPARLLLGESAQEYAAKQPAMADARYVLFATHGLLGGEFVEEAETAAQQPALALAMAGDLHGEDGWLTMREVVEQMRLRAELIVLSACNTAGGAGGGEGFAGLTRAFMYAGARGLLVSHWAVESTATRDLMIETFRRLRGGADAAAALAGAQQALRATATRSAGRPLSRAHPFFWAPFVFVGD</sequence>
<dbReference type="Pfam" id="PF13374">
    <property type="entry name" value="TPR_10"/>
    <property type="match status" value="3"/>
</dbReference>
<dbReference type="Proteomes" id="UP000662914">
    <property type="component" value="Chromosome"/>
</dbReference>
<dbReference type="SUPFAM" id="SSF48452">
    <property type="entry name" value="TPR-like"/>
    <property type="match status" value="2"/>
</dbReference>
<feature type="signal peptide" evidence="3">
    <location>
        <begin position="1"/>
        <end position="21"/>
    </location>
</feature>
<feature type="compositionally biased region" description="Acidic residues" evidence="2">
    <location>
        <begin position="449"/>
        <end position="458"/>
    </location>
</feature>
<dbReference type="PROSITE" id="PS50005">
    <property type="entry name" value="TPR"/>
    <property type="match status" value="1"/>
</dbReference>
<dbReference type="KEGG" id="ddz:DSYM_26800"/>
<dbReference type="Pfam" id="PF13424">
    <property type="entry name" value="TPR_12"/>
    <property type="match status" value="1"/>
</dbReference>
<dbReference type="SMART" id="SM00028">
    <property type="entry name" value="TPR"/>
    <property type="match status" value="6"/>
</dbReference>